<dbReference type="RefSeq" id="WP_144333268.1">
    <property type="nucleotide sequence ID" value="NZ_VLPL01000005.1"/>
</dbReference>
<reference evidence="3 4" key="1">
    <citation type="submission" date="2019-07" db="EMBL/GenBank/DDBJ databases">
        <authorList>
            <person name="Huq M.A."/>
        </authorList>
    </citation>
    <scope>NUCLEOTIDE SEQUENCE [LARGE SCALE GENOMIC DNA]</scope>
    <source>
        <strain evidence="3 4">MAH-3</strain>
    </source>
</reference>
<keyword evidence="4" id="KW-1185">Reference proteome</keyword>
<evidence type="ECO:0000313" key="4">
    <source>
        <dbReference type="Proteomes" id="UP000316008"/>
    </source>
</evidence>
<evidence type="ECO:0000259" key="1">
    <source>
        <dbReference type="Pfam" id="PF08279"/>
    </source>
</evidence>
<feature type="domain" description="Helix-turn-helix type 11" evidence="1">
    <location>
        <begin position="6"/>
        <end position="58"/>
    </location>
</feature>
<evidence type="ECO:0000313" key="3">
    <source>
        <dbReference type="EMBL" id="TSJ42313.1"/>
    </source>
</evidence>
<dbReference type="InterPro" id="IPR013196">
    <property type="entry name" value="HTH_11"/>
</dbReference>
<dbReference type="PANTHER" id="PTHR34580">
    <property type="match status" value="1"/>
</dbReference>
<dbReference type="PANTHER" id="PTHR34580:SF1">
    <property type="entry name" value="PROTEIN PAFC"/>
    <property type="match status" value="1"/>
</dbReference>
<dbReference type="Pfam" id="PF13280">
    <property type="entry name" value="WYL"/>
    <property type="match status" value="1"/>
</dbReference>
<dbReference type="InterPro" id="IPR026881">
    <property type="entry name" value="WYL_dom"/>
</dbReference>
<dbReference type="Pfam" id="PF08279">
    <property type="entry name" value="HTH_11"/>
    <property type="match status" value="1"/>
</dbReference>
<dbReference type="Gene3D" id="1.10.10.10">
    <property type="entry name" value="Winged helix-like DNA-binding domain superfamily/Winged helix DNA-binding domain"/>
    <property type="match status" value="1"/>
</dbReference>
<dbReference type="EMBL" id="VLPL01000005">
    <property type="protein sequence ID" value="TSJ42313.1"/>
    <property type="molecule type" value="Genomic_DNA"/>
</dbReference>
<dbReference type="InterPro" id="IPR036388">
    <property type="entry name" value="WH-like_DNA-bd_sf"/>
</dbReference>
<dbReference type="OrthoDB" id="9815009at2"/>
<dbReference type="InterPro" id="IPR036390">
    <property type="entry name" value="WH_DNA-bd_sf"/>
</dbReference>
<dbReference type="AlphaFoldDB" id="A0A556MQW7"/>
<accession>A0A556MQW7</accession>
<protein>
    <submittedName>
        <fullName evidence="3">YafY family transcriptional regulator</fullName>
    </submittedName>
</protein>
<feature type="domain" description="WYL" evidence="2">
    <location>
        <begin position="137"/>
        <end position="203"/>
    </location>
</feature>
<sequence length="227" mass="26344">MNRVDRLFGIVTLLQSRKYVSAERISEKFEISVRTVYRDIKAIGEAGIPVSFEPNRGYFIIPGYFTPPVSFTLEEANTLLLSQSLIGGFGDRSVQATFESAITKIRSVLKQVDKEKVAILDESIKLQLPERLTFEFEYLAQIQHAITEQTQIKITYQSLKDERLERIIEPIGLVFYAFSWHLIGYCQLRKDYRDFKVERIEKLYKTSCPFEVTQHIPLSAYKLPVNY</sequence>
<dbReference type="PROSITE" id="PS52050">
    <property type="entry name" value="WYL"/>
    <property type="match status" value="1"/>
</dbReference>
<gene>
    <name evidence="3" type="ORF">FO442_11130</name>
</gene>
<dbReference type="InterPro" id="IPR051534">
    <property type="entry name" value="CBASS_pafABC_assoc_protein"/>
</dbReference>
<dbReference type="Proteomes" id="UP000316008">
    <property type="component" value="Unassembled WGS sequence"/>
</dbReference>
<organism evidence="3 4">
    <name type="scientific">Fluviicola chungangensis</name>
    <dbReference type="NCBI Taxonomy" id="2597671"/>
    <lineage>
        <taxon>Bacteria</taxon>
        <taxon>Pseudomonadati</taxon>
        <taxon>Bacteroidota</taxon>
        <taxon>Flavobacteriia</taxon>
        <taxon>Flavobacteriales</taxon>
        <taxon>Crocinitomicaceae</taxon>
        <taxon>Fluviicola</taxon>
    </lineage>
</organism>
<proteinExistence type="predicted"/>
<name>A0A556MQW7_9FLAO</name>
<comment type="caution">
    <text evidence="3">The sequence shown here is derived from an EMBL/GenBank/DDBJ whole genome shotgun (WGS) entry which is preliminary data.</text>
</comment>
<evidence type="ECO:0000259" key="2">
    <source>
        <dbReference type="Pfam" id="PF13280"/>
    </source>
</evidence>
<dbReference type="SUPFAM" id="SSF46785">
    <property type="entry name" value="Winged helix' DNA-binding domain"/>
    <property type="match status" value="1"/>
</dbReference>